<comment type="similarity">
    <text evidence="1 5">Belongs to the metallo-dependent hydrolases superfamily. CpsB/CapC family.</text>
</comment>
<evidence type="ECO:0000313" key="7">
    <source>
        <dbReference type="Proteomes" id="UP001649381"/>
    </source>
</evidence>
<dbReference type="PANTHER" id="PTHR39181:SF1">
    <property type="entry name" value="TYROSINE-PROTEIN PHOSPHATASE YWQE"/>
    <property type="match status" value="1"/>
</dbReference>
<name>A0ABS9H151_9BACL</name>
<dbReference type="Pfam" id="PF19567">
    <property type="entry name" value="CpsB_CapC"/>
    <property type="match status" value="1"/>
</dbReference>
<keyword evidence="7" id="KW-1185">Reference proteome</keyword>
<dbReference type="InterPro" id="IPR016195">
    <property type="entry name" value="Pol/histidinol_Pase-like"/>
</dbReference>
<evidence type="ECO:0000256" key="4">
    <source>
        <dbReference type="ARBA" id="ARBA00051722"/>
    </source>
</evidence>
<gene>
    <name evidence="6" type="ORF">L2716_13435</name>
</gene>
<organism evidence="6 7">
    <name type="scientific">Pseudalkalibacillus berkeleyi</name>
    <dbReference type="NCBI Taxonomy" id="1069813"/>
    <lineage>
        <taxon>Bacteria</taxon>
        <taxon>Bacillati</taxon>
        <taxon>Bacillota</taxon>
        <taxon>Bacilli</taxon>
        <taxon>Bacillales</taxon>
        <taxon>Fictibacillaceae</taxon>
        <taxon>Pseudalkalibacillus</taxon>
    </lineage>
</organism>
<dbReference type="EC" id="3.1.3.48" evidence="5"/>
<accession>A0ABS9H151</accession>
<comment type="catalytic activity">
    <reaction evidence="4 5">
        <text>O-phospho-L-tyrosyl-[protein] + H2O = L-tyrosyl-[protein] + phosphate</text>
        <dbReference type="Rhea" id="RHEA:10684"/>
        <dbReference type="Rhea" id="RHEA-COMP:10136"/>
        <dbReference type="Rhea" id="RHEA-COMP:20101"/>
        <dbReference type="ChEBI" id="CHEBI:15377"/>
        <dbReference type="ChEBI" id="CHEBI:43474"/>
        <dbReference type="ChEBI" id="CHEBI:46858"/>
        <dbReference type="ChEBI" id="CHEBI:61978"/>
        <dbReference type="EC" id="3.1.3.48"/>
    </reaction>
</comment>
<reference evidence="6 7" key="1">
    <citation type="submission" date="2022-01" db="EMBL/GenBank/DDBJ databases">
        <title>Alkalihalobacillus sp. EGI L200015, a novel bacterium isolated from a salt lake sediment.</title>
        <authorList>
            <person name="Gao L."/>
            <person name="Fang B.-Z."/>
            <person name="Li W.-J."/>
        </authorList>
    </citation>
    <scope>NUCLEOTIDE SEQUENCE [LARGE SCALE GENOMIC DNA]</scope>
    <source>
        <strain evidence="6 7">KCTC 12718</strain>
    </source>
</reference>
<protein>
    <recommendedName>
        <fullName evidence="5">Tyrosine-protein phosphatase</fullName>
        <ecNumber evidence="5">3.1.3.48</ecNumber>
    </recommendedName>
</protein>
<evidence type="ECO:0000256" key="3">
    <source>
        <dbReference type="ARBA" id="ARBA00022912"/>
    </source>
</evidence>
<dbReference type="Gene3D" id="3.20.20.140">
    <property type="entry name" value="Metal-dependent hydrolases"/>
    <property type="match status" value="1"/>
</dbReference>
<dbReference type="SUPFAM" id="SSF89550">
    <property type="entry name" value="PHP domain-like"/>
    <property type="match status" value="1"/>
</dbReference>
<evidence type="ECO:0000313" key="6">
    <source>
        <dbReference type="EMBL" id="MCF6138733.1"/>
    </source>
</evidence>
<evidence type="ECO:0000256" key="1">
    <source>
        <dbReference type="ARBA" id="ARBA00005750"/>
    </source>
</evidence>
<proteinExistence type="inferred from homology"/>
<dbReference type="RefSeq" id="WP_236336479.1">
    <property type="nucleotide sequence ID" value="NZ_JAKIJS010000001.1"/>
</dbReference>
<evidence type="ECO:0000256" key="5">
    <source>
        <dbReference type="PIRNR" id="PIRNR016557"/>
    </source>
</evidence>
<dbReference type="PIRSF" id="PIRSF016557">
    <property type="entry name" value="Caps_synth_CpsB"/>
    <property type="match status" value="1"/>
</dbReference>
<dbReference type="Proteomes" id="UP001649381">
    <property type="component" value="Unassembled WGS sequence"/>
</dbReference>
<dbReference type="PANTHER" id="PTHR39181">
    <property type="entry name" value="TYROSINE-PROTEIN PHOSPHATASE YWQE"/>
    <property type="match status" value="1"/>
</dbReference>
<sequence length="257" mass="29587">MIDIHNHILHGLDDGPEILSESLLMARSAVEAGITHIIATPHHKNDQYHNSPIKVLEQTKKLNMMLQELRINVTIVPGMEIHLNGNILQDMKKDPQELLSLNNGRYVLIELPRNQVPIYTESILFELQLMGYIPILSHVERNTEFRKDPNRLYSFIQRGTLAQVTAGSIVGDMGERNQSAAMKMIHHNLVHFIASDAHDTSRRPFKIHEAYKLIKKEFGGPYSSYFMNNAEHVLTGREFKIKEPQQVKKQRKVFRLL</sequence>
<keyword evidence="2 5" id="KW-0378">Hydrolase</keyword>
<dbReference type="InterPro" id="IPR016667">
    <property type="entry name" value="Caps_polysacc_synth_CpsB/CapC"/>
</dbReference>
<comment type="caution">
    <text evidence="6">The sequence shown here is derived from an EMBL/GenBank/DDBJ whole genome shotgun (WGS) entry which is preliminary data.</text>
</comment>
<evidence type="ECO:0000256" key="2">
    <source>
        <dbReference type="ARBA" id="ARBA00022801"/>
    </source>
</evidence>
<keyword evidence="3 5" id="KW-0904">Protein phosphatase</keyword>
<dbReference type="EMBL" id="JAKIJS010000001">
    <property type="protein sequence ID" value="MCF6138733.1"/>
    <property type="molecule type" value="Genomic_DNA"/>
</dbReference>